<evidence type="ECO:0000313" key="2">
    <source>
        <dbReference type="Proteomes" id="UP000005697"/>
    </source>
</evidence>
<dbReference type="Proteomes" id="UP000005697">
    <property type="component" value="Unassembled WGS sequence"/>
</dbReference>
<accession>F0F4E2</accession>
<proteinExistence type="predicted"/>
<evidence type="ECO:0000313" key="1">
    <source>
        <dbReference type="EMBL" id="EGC21100.1"/>
    </source>
</evidence>
<organism evidence="1 2">
    <name type="scientific">Prevotella multiformis DSM 16608</name>
    <dbReference type="NCBI Taxonomy" id="888743"/>
    <lineage>
        <taxon>Bacteria</taxon>
        <taxon>Pseudomonadati</taxon>
        <taxon>Bacteroidota</taxon>
        <taxon>Bacteroidia</taxon>
        <taxon>Bacteroidales</taxon>
        <taxon>Prevotellaceae</taxon>
        <taxon>Prevotella</taxon>
    </lineage>
</organism>
<reference evidence="1 2" key="1">
    <citation type="submission" date="2011-01" db="EMBL/GenBank/DDBJ databases">
        <authorList>
            <person name="Muzny D."/>
            <person name="Qin X."/>
            <person name="Deng J."/>
            <person name="Jiang H."/>
            <person name="Liu Y."/>
            <person name="Qu J."/>
            <person name="Song X.-Z."/>
            <person name="Zhang L."/>
            <person name="Thornton R."/>
            <person name="Coyle M."/>
            <person name="Francisco L."/>
            <person name="Jackson L."/>
            <person name="Javaid M."/>
            <person name="Korchina V."/>
            <person name="Kovar C."/>
            <person name="Mata R."/>
            <person name="Mathew T."/>
            <person name="Ngo R."/>
            <person name="Nguyen L."/>
            <person name="Nguyen N."/>
            <person name="Okwuonu G."/>
            <person name="Ongeri F."/>
            <person name="Pham C."/>
            <person name="Simmons D."/>
            <person name="Wilczek-Boney K."/>
            <person name="Hale W."/>
            <person name="Jakkamsetti A."/>
            <person name="Pham P."/>
            <person name="Ruth R."/>
            <person name="San Lucas F."/>
            <person name="Warren J."/>
            <person name="Zhang J."/>
            <person name="Zhao Z."/>
            <person name="Zhou C."/>
            <person name="Zhu D."/>
            <person name="Lee S."/>
            <person name="Bess C."/>
            <person name="Blankenburg K."/>
            <person name="Forbes L."/>
            <person name="Fu Q."/>
            <person name="Gubbala S."/>
            <person name="Hirani K."/>
            <person name="Jayaseelan J.C."/>
            <person name="Lara F."/>
            <person name="Munidasa M."/>
            <person name="Palculict T."/>
            <person name="Patil S."/>
            <person name="Pu L.-L."/>
            <person name="Saada N."/>
            <person name="Tang L."/>
            <person name="Weissenberger G."/>
            <person name="Zhu Y."/>
            <person name="Hemphill L."/>
            <person name="Shang Y."/>
            <person name="Youmans B."/>
            <person name="Ayvaz T."/>
            <person name="Ross M."/>
            <person name="Santibanez J."/>
            <person name="Aqrawi P."/>
            <person name="Gross S."/>
            <person name="Joshi V."/>
            <person name="Fowler G."/>
            <person name="Nazareth L."/>
            <person name="Reid J."/>
            <person name="Worley K."/>
            <person name="Petrosino J."/>
            <person name="Highlander S."/>
            <person name="Gibbs R."/>
        </authorList>
    </citation>
    <scope>NUCLEOTIDE SEQUENCE [LARGE SCALE GENOMIC DNA]</scope>
    <source>
        <strain evidence="1 2">DSM 16608</strain>
    </source>
</reference>
<keyword evidence="2" id="KW-1185">Reference proteome</keyword>
<dbReference type="STRING" id="888743.HMPREF9141_0458"/>
<dbReference type="HOGENOM" id="CLU_2059245_0_0_10"/>
<sequence length="119" mass="13875">MLRDLWNKTCISANIPAISMDTCARILAVVYVHGNNESFVYNKSFLSDLQYVKERFRLKGGEIPDADFCELVKKYVAKLESYIEDHKSDNCDNSAIFKSHIPNWAIELFYDRYKIKLIN</sequence>
<gene>
    <name evidence="1" type="ORF">HMPREF9141_0458</name>
</gene>
<dbReference type="AlphaFoldDB" id="F0F4E2"/>
<protein>
    <submittedName>
        <fullName evidence="1">Uncharacterized protein</fullName>
    </submittedName>
</protein>
<comment type="caution">
    <text evidence="1">The sequence shown here is derived from an EMBL/GenBank/DDBJ whole genome shotgun (WGS) entry which is preliminary data.</text>
</comment>
<dbReference type="RefSeq" id="WP_007367996.1">
    <property type="nucleotide sequence ID" value="NZ_GL872283.1"/>
</dbReference>
<dbReference type="EMBL" id="AEWX01000004">
    <property type="protein sequence ID" value="EGC21100.1"/>
    <property type="molecule type" value="Genomic_DNA"/>
</dbReference>
<name>F0F4E2_9BACT</name>